<name>A0A371Q3V6_STRIH</name>
<dbReference type="AlphaFoldDB" id="A0A371Q3V6"/>
<organism evidence="1 2">
    <name type="scientific">Streptomyces inhibens</name>
    <dbReference type="NCBI Taxonomy" id="2293571"/>
    <lineage>
        <taxon>Bacteria</taxon>
        <taxon>Bacillati</taxon>
        <taxon>Actinomycetota</taxon>
        <taxon>Actinomycetes</taxon>
        <taxon>Kitasatosporales</taxon>
        <taxon>Streptomycetaceae</taxon>
        <taxon>Streptomyces</taxon>
    </lineage>
</organism>
<sequence>MNVEACSEDEPSEHVRFAAHLQALAQVTVTEEPDLVSTVLTDPDQAMAQSAVARHLDRRAASLCPDHAYEPWARSMAEVIARHPFLVQRLREWSLFRAISLAQPWTPSALTDASDWLQRKIADSLDAPDALALLAEHGRTKRIRNTAKAGISRRPG</sequence>
<protein>
    <submittedName>
        <fullName evidence="1">Uncharacterized protein</fullName>
    </submittedName>
</protein>
<dbReference type="Proteomes" id="UP000262477">
    <property type="component" value="Unassembled WGS sequence"/>
</dbReference>
<evidence type="ECO:0000313" key="1">
    <source>
        <dbReference type="EMBL" id="REK89349.1"/>
    </source>
</evidence>
<dbReference type="EMBL" id="QUAC01000127">
    <property type="protein sequence ID" value="REK89349.1"/>
    <property type="molecule type" value="Genomic_DNA"/>
</dbReference>
<reference evidence="1 2" key="1">
    <citation type="submission" date="2018-08" db="EMBL/GenBank/DDBJ databases">
        <title>Streptomyces NEAU-D10 sp. nov., a novel Actinomycete isolated from soil.</title>
        <authorList>
            <person name="Jin L."/>
        </authorList>
    </citation>
    <scope>NUCLEOTIDE SEQUENCE [LARGE SCALE GENOMIC DNA]</scope>
    <source>
        <strain evidence="1 2">NEAU-D10</strain>
    </source>
</reference>
<keyword evidence="2" id="KW-1185">Reference proteome</keyword>
<gene>
    <name evidence="1" type="ORF">DY245_16425</name>
</gene>
<dbReference type="RefSeq" id="WP_128507991.1">
    <property type="nucleotide sequence ID" value="NZ_QUAC01000127.1"/>
</dbReference>
<accession>A0A371Q3V6</accession>
<comment type="caution">
    <text evidence="1">The sequence shown here is derived from an EMBL/GenBank/DDBJ whole genome shotgun (WGS) entry which is preliminary data.</text>
</comment>
<dbReference type="OrthoDB" id="4563535at2"/>
<evidence type="ECO:0000313" key="2">
    <source>
        <dbReference type="Proteomes" id="UP000262477"/>
    </source>
</evidence>
<proteinExistence type="predicted"/>